<evidence type="ECO:0000256" key="1">
    <source>
        <dbReference type="SAM" id="MobiDB-lite"/>
    </source>
</evidence>
<keyword evidence="3" id="KW-1185">Reference proteome</keyword>
<feature type="compositionally biased region" description="Basic and acidic residues" evidence="1">
    <location>
        <begin position="47"/>
        <end position="82"/>
    </location>
</feature>
<comment type="caution">
    <text evidence="2">The sequence shown here is derived from an EMBL/GenBank/DDBJ whole genome shotgun (WGS) entry which is preliminary data.</text>
</comment>
<protein>
    <submittedName>
        <fullName evidence="2">Uncharacterized protein</fullName>
    </submittedName>
</protein>
<sequence length="240" mass="26719">MAKSKKSVFKKWWFWALMVIVLIAVSPGYSETESEQADEQQTNEGKAQTEEKSQKEEKQPEQEQQPKQETTDKEQQSKKPEKPTYASGMYEVGSDIEPGLYQSSGSVIYWERLAGFSGEFDDIIANGNPQGQEYVQIKQSDAAFTSQGSGEWTKVEEDYNPKPKTTFGDGTYLVGKDIEPGRYKSSTGDGLGYWARLSGFSGELAEIIANGNPSGPTMIEISSSDKGFQTWGNGEWRKVD</sequence>
<dbReference type="AlphaFoldDB" id="A0A0A5G1S8"/>
<dbReference type="Proteomes" id="UP000030401">
    <property type="component" value="Unassembled WGS sequence"/>
</dbReference>
<dbReference type="EMBL" id="AVPG01000009">
    <property type="protein sequence ID" value="KGX87041.1"/>
    <property type="molecule type" value="Genomic_DNA"/>
</dbReference>
<name>A0A0A5G1S8_9BACI</name>
<dbReference type="OrthoDB" id="1650483at2"/>
<dbReference type="eggNOG" id="COG1840">
    <property type="taxonomic scope" value="Bacteria"/>
</dbReference>
<reference evidence="2 3" key="1">
    <citation type="submission" date="2013-08" db="EMBL/GenBank/DDBJ databases">
        <authorList>
            <person name="Huang J."/>
            <person name="Wang G."/>
        </authorList>
    </citation>
    <scope>NUCLEOTIDE SEQUENCE [LARGE SCALE GENOMIC DNA]</scope>
    <source>
        <strain evidence="2 3">JSM 072002</strain>
    </source>
</reference>
<dbReference type="RefSeq" id="WP_052127199.1">
    <property type="nucleotide sequence ID" value="NZ_AVPG01000009.1"/>
</dbReference>
<feature type="region of interest" description="Disordered" evidence="1">
    <location>
        <begin position="29"/>
        <end position="91"/>
    </location>
</feature>
<evidence type="ECO:0000313" key="3">
    <source>
        <dbReference type="Proteomes" id="UP000030401"/>
    </source>
</evidence>
<dbReference type="STRING" id="1385512.N784_02680"/>
<evidence type="ECO:0000313" key="2">
    <source>
        <dbReference type="EMBL" id="KGX87041.1"/>
    </source>
</evidence>
<proteinExistence type="predicted"/>
<accession>A0A0A5G1S8</accession>
<gene>
    <name evidence="2" type="ORF">N784_02680</name>
</gene>
<organism evidence="2 3">
    <name type="scientific">Pontibacillus litoralis JSM 072002</name>
    <dbReference type="NCBI Taxonomy" id="1385512"/>
    <lineage>
        <taxon>Bacteria</taxon>
        <taxon>Bacillati</taxon>
        <taxon>Bacillota</taxon>
        <taxon>Bacilli</taxon>
        <taxon>Bacillales</taxon>
        <taxon>Bacillaceae</taxon>
        <taxon>Pontibacillus</taxon>
    </lineage>
</organism>